<dbReference type="Pfam" id="PF13409">
    <property type="entry name" value="GST_N_2"/>
    <property type="match status" value="1"/>
</dbReference>
<gene>
    <name evidence="3" type="ORF">B0F90DRAFT_1810099</name>
</gene>
<comment type="caution">
    <text evidence="3">The sequence shown here is derived from an EMBL/GenBank/DDBJ whole genome shotgun (WGS) entry which is preliminary data.</text>
</comment>
<evidence type="ECO:0000259" key="2">
    <source>
        <dbReference type="Pfam" id="PF22041"/>
    </source>
</evidence>
<dbReference type="InterPro" id="IPR036249">
    <property type="entry name" value="Thioredoxin-like_sf"/>
</dbReference>
<dbReference type="Pfam" id="PF22041">
    <property type="entry name" value="GST_C_7"/>
    <property type="match status" value="1"/>
</dbReference>
<sequence length="230" mass="26062">MSTSSQAQGLITLYDIPGNSEVIKLGHQTFGRLGLAFNVVWIEYPDIATEMKRLGAAHTDYRDGEPLYTVPVIHDGSTGAIISDSIKIAAYLDRAFIAQFVTSRLRLPSLRLVVAQIPSRLNPRSSEYFRITREKMFGKSLWEVAGPREQRAELLHELLHALQDLGTWVGEDEFLGGKNVCFADVVVAANFKWLRVLLDEGGEDWKQIEEFQGGRWGKYVKSFEKWESER</sequence>
<dbReference type="InterPro" id="IPR036282">
    <property type="entry name" value="Glutathione-S-Trfase_C_sf"/>
</dbReference>
<dbReference type="EMBL" id="WTXG01000014">
    <property type="protein sequence ID" value="KAI0301590.1"/>
    <property type="molecule type" value="Genomic_DNA"/>
</dbReference>
<dbReference type="Proteomes" id="UP001203297">
    <property type="component" value="Unassembled WGS sequence"/>
</dbReference>
<reference evidence="3" key="1">
    <citation type="journal article" date="2022" name="New Phytol.">
        <title>Evolutionary transition to the ectomycorrhizal habit in the genomes of a hyperdiverse lineage of mushroom-forming fungi.</title>
        <authorList>
            <person name="Looney B."/>
            <person name="Miyauchi S."/>
            <person name="Morin E."/>
            <person name="Drula E."/>
            <person name="Courty P.E."/>
            <person name="Kohler A."/>
            <person name="Kuo A."/>
            <person name="LaButti K."/>
            <person name="Pangilinan J."/>
            <person name="Lipzen A."/>
            <person name="Riley R."/>
            <person name="Andreopoulos W."/>
            <person name="He G."/>
            <person name="Johnson J."/>
            <person name="Nolan M."/>
            <person name="Tritt A."/>
            <person name="Barry K.W."/>
            <person name="Grigoriev I.V."/>
            <person name="Nagy L.G."/>
            <person name="Hibbett D."/>
            <person name="Henrissat B."/>
            <person name="Matheny P.B."/>
            <person name="Labbe J."/>
            <person name="Martin F.M."/>
        </authorList>
    </citation>
    <scope>NUCLEOTIDE SEQUENCE</scope>
    <source>
        <strain evidence="3">BPL690</strain>
    </source>
</reference>
<keyword evidence="4" id="KW-1185">Reference proteome</keyword>
<feature type="domain" description="GST N-terminal" evidence="1">
    <location>
        <begin position="34"/>
        <end position="94"/>
    </location>
</feature>
<feature type="domain" description="Glutathione S-transferase UstS-like C-terminal" evidence="2">
    <location>
        <begin position="96"/>
        <end position="226"/>
    </location>
</feature>
<dbReference type="InterPro" id="IPR054416">
    <property type="entry name" value="GST_UstS-like_C"/>
</dbReference>
<organism evidence="3 4">
    <name type="scientific">Multifurca ochricompacta</name>
    <dbReference type="NCBI Taxonomy" id="376703"/>
    <lineage>
        <taxon>Eukaryota</taxon>
        <taxon>Fungi</taxon>
        <taxon>Dikarya</taxon>
        <taxon>Basidiomycota</taxon>
        <taxon>Agaricomycotina</taxon>
        <taxon>Agaricomycetes</taxon>
        <taxon>Russulales</taxon>
        <taxon>Russulaceae</taxon>
        <taxon>Multifurca</taxon>
    </lineage>
</organism>
<protein>
    <recommendedName>
        <fullName evidence="5">Glutathione S-transferase</fullName>
    </recommendedName>
</protein>
<dbReference type="SUPFAM" id="SSF47616">
    <property type="entry name" value="GST C-terminal domain-like"/>
    <property type="match status" value="1"/>
</dbReference>
<name>A0AAD4M4G6_9AGAM</name>
<dbReference type="SUPFAM" id="SSF52833">
    <property type="entry name" value="Thioredoxin-like"/>
    <property type="match status" value="1"/>
</dbReference>
<dbReference type="Gene3D" id="3.40.30.10">
    <property type="entry name" value="Glutaredoxin"/>
    <property type="match status" value="1"/>
</dbReference>
<dbReference type="InterPro" id="IPR004045">
    <property type="entry name" value="Glutathione_S-Trfase_N"/>
</dbReference>
<evidence type="ECO:0008006" key="5">
    <source>
        <dbReference type="Google" id="ProtNLM"/>
    </source>
</evidence>
<evidence type="ECO:0000313" key="3">
    <source>
        <dbReference type="EMBL" id="KAI0301590.1"/>
    </source>
</evidence>
<proteinExistence type="predicted"/>
<evidence type="ECO:0000313" key="4">
    <source>
        <dbReference type="Proteomes" id="UP001203297"/>
    </source>
</evidence>
<dbReference type="AlphaFoldDB" id="A0AAD4M4G6"/>
<evidence type="ECO:0000259" key="1">
    <source>
        <dbReference type="Pfam" id="PF13409"/>
    </source>
</evidence>
<dbReference type="Gene3D" id="1.20.1050.10">
    <property type="match status" value="1"/>
</dbReference>
<accession>A0AAD4M4G6</accession>